<reference evidence="10 11" key="1">
    <citation type="journal article" date="2013" name="Genome Announc.">
        <title>Draft Genome Sequence of an Alphaproteobacterium, Caenispirillum salinarum AK4(T), Isolated from a Solar Saltern.</title>
        <authorList>
            <person name="Khatri I."/>
            <person name="Singh A."/>
            <person name="Korpole S."/>
            <person name="Pinnaka A.K."/>
            <person name="Subramanian S."/>
        </authorList>
    </citation>
    <scope>NUCLEOTIDE SEQUENCE [LARGE SCALE GENOMIC DNA]</scope>
    <source>
        <strain evidence="10 11">AK4</strain>
    </source>
</reference>
<evidence type="ECO:0000256" key="3">
    <source>
        <dbReference type="ARBA" id="ARBA00022448"/>
    </source>
</evidence>
<feature type="transmembrane region" description="Helical" evidence="8">
    <location>
        <begin position="41"/>
        <end position="60"/>
    </location>
</feature>
<dbReference type="AlphaFoldDB" id="K9GTR2"/>
<keyword evidence="4 8" id="KW-0812">Transmembrane</keyword>
<comment type="subcellular location">
    <subcellularLocation>
        <location evidence="1">Membrane</location>
        <topology evidence="1">Multi-pass membrane protein</topology>
    </subcellularLocation>
</comment>
<feature type="transmembrane region" description="Helical" evidence="8">
    <location>
        <begin position="280"/>
        <end position="299"/>
    </location>
</feature>
<dbReference type="GO" id="GO:0015297">
    <property type="term" value="F:antiporter activity"/>
    <property type="evidence" value="ECO:0007669"/>
    <property type="project" value="InterPro"/>
</dbReference>
<evidence type="ECO:0000313" key="11">
    <source>
        <dbReference type="Proteomes" id="UP000009881"/>
    </source>
</evidence>
<evidence type="ECO:0000256" key="7">
    <source>
        <dbReference type="SAM" id="MobiDB-lite"/>
    </source>
</evidence>
<keyword evidence="6 8" id="KW-0472">Membrane</keyword>
<keyword evidence="3" id="KW-0813">Transport</keyword>
<dbReference type="GO" id="GO:1902600">
    <property type="term" value="P:proton transmembrane transport"/>
    <property type="evidence" value="ECO:0007669"/>
    <property type="project" value="InterPro"/>
</dbReference>
<feature type="transmembrane region" description="Helical" evidence="8">
    <location>
        <begin position="305"/>
        <end position="327"/>
    </location>
</feature>
<evidence type="ECO:0000256" key="1">
    <source>
        <dbReference type="ARBA" id="ARBA00004141"/>
    </source>
</evidence>
<feature type="transmembrane region" description="Helical" evidence="8">
    <location>
        <begin position="125"/>
        <end position="146"/>
    </location>
</feature>
<proteinExistence type="inferred from homology"/>
<evidence type="ECO:0000259" key="9">
    <source>
        <dbReference type="Pfam" id="PF00999"/>
    </source>
</evidence>
<dbReference type="EMBL" id="ANHY01000015">
    <property type="protein sequence ID" value="EKV28562.1"/>
    <property type="molecule type" value="Genomic_DNA"/>
</dbReference>
<feature type="transmembrane region" description="Helical" evidence="8">
    <location>
        <begin position="97"/>
        <end position="119"/>
    </location>
</feature>
<dbReference type="GO" id="GO:0016020">
    <property type="term" value="C:membrane"/>
    <property type="evidence" value="ECO:0007669"/>
    <property type="project" value="UniProtKB-SubCell"/>
</dbReference>
<comment type="similarity">
    <text evidence="2">Belongs to the monovalent cation:proton antiporter 2 (CPA2) transporter (TC 2.A.37) family.</text>
</comment>
<comment type="caution">
    <text evidence="10">The sequence shown here is derived from an EMBL/GenBank/DDBJ whole genome shotgun (WGS) entry which is preliminary data.</text>
</comment>
<evidence type="ECO:0000256" key="6">
    <source>
        <dbReference type="ARBA" id="ARBA00023136"/>
    </source>
</evidence>
<evidence type="ECO:0000256" key="4">
    <source>
        <dbReference type="ARBA" id="ARBA00022692"/>
    </source>
</evidence>
<organism evidence="10 11">
    <name type="scientific">Caenispirillum salinarum AK4</name>
    <dbReference type="NCBI Taxonomy" id="1238182"/>
    <lineage>
        <taxon>Bacteria</taxon>
        <taxon>Pseudomonadati</taxon>
        <taxon>Pseudomonadota</taxon>
        <taxon>Alphaproteobacteria</taxon>
        <taxon>Rhodospirillales</taxon>
        <taxon>Novispirillaceae</taxon>
        <taxon>Caenispirillum</taxon>
    </lineage>
</organism>
<dbReference type="RefSeq" id="WP_009541430.1">
    <property type="nucleotide sequence ID" value="NZ_ANHY01000015.1"/>
</dbReference>
<keyword evidence="5 8" id="KW-1133">Transmembrane helix</keyword>
<feature type="compositionally biased region" description="Basic and acidic residues" evidence="7">
    <location>
        <begin position="502"/>
        <end position="511"/>
    </location>
</feature>
<evidence type="ECO:0000256" key="2">
    <source>
        <dbReference type="ARBA" id="ARBA00005551"/>
    </source>
</evidence>
<dbReference type="Pfam" id="PF00999">
    <property type="entry name" value="Na_H_Exchanger"/>
    <property type="match status" value="1"/>
</dbReference>
<dbReference type="PANTHER" id="PTHR42751">
    <property type="entry name" value="SODIUM/HYDROGEN EXCHANGER FAMILY/TRKA DOMAIN PROTEIN"/>
    <property type="match status" value="1"/>
</dbReference>
<evidence type="ECO:0000256" key="8">
    <source>
        <dbReference type="SAM" id="Phobius"/>
    </source>
</evidence>
<name>K9GTR2_9PROT</name>
<evidence type="ECO:0000256" key="5">
    <source>
        <dbReference type="ARBA" id="ARBA00022989"/>
    </source>
</evidence>
<feature type="transmembrane region" description="Helical" evidence="8">
    <location>
        <begin position="334"/>
        <end position="356"/>
    </location>
</feature>
<dbReference type="InterPro" id="IPR038770">
    <property type="entry name" value="Na+/solute_symporter_sf"/>
</dbReference>
<feature type="transmembrane region" description="Helical" evidence="8">
    <location>
        <begin position="221"/>
        <end position="242"/>
    </location>
</feature>
<dbReference type="PANTHER" id="PTHR42751:SF3">
    <property type="entry name" value="SODIUM_GLUTAMATE SYMPORTER"/>
    <property type="match status" value="1"/>
</dbReference>
<protein>
    <submittedName>
        <fullName evidence="10">Kef-type K+ transport system</fullName>
    </submittedName>
</protein>
<feature type="transmembrane region" description="Helical" evidence="8">
    <location>
        <begin position="158"/>
        <end position="180"/>
    </location>
</feature>
<feature type="transmembrane region" description="Helical" evidence="8">
    <location>
        <begin position="192"/>
        <end position="209"/>
    </location>
</feature>
<dbReference type="eggNOG" id="COG0475">
    <property type="taxonomic scope" value="Bacteria"/>
</dbReference>
<accession>K9GTR2</accession>
<dbReference type="STRING" id="1238182.C882_0773"/>
<feature type="transmembrane region" description="Helical" evidence="8">
    <location>
        <begin position="12"/>
        <end position="34"/>
    </location>
</feature>
<dbReference type="InterPro" id="IPR006153">
    <property type="entry name" value="Cation/H_exchanger_TM"/>
</dbReference>
<feature type="compositionally biased region" description="Low complexity" evidence="7">
    <location>
        <begin position="457"/>
        <end position="476"/>
    </location>
</feature>
<dbReference type="Gene3D" id="1.20.1530.20">
    <property type="match status" value="1"/>
</dbReference>
<feature type="transmembrane region" description="Helical" evidence="8">
    <location>
        <begin position="368"/>
        <end position="391"/>
    </location>
</feature>
<feature type="compositionally biased region" description="Pro residues" evidence="7">
    <location>
        <begin position="433"/>
        <end position="448"/>
    </location>
</feature>
<dbReference type="PATRIC" id="fig|1238182.3.peg.2987"/>
<feature type="compositionally biased region" description="Low complexity" evidence="7">
    <location>
        <begin position="491"/>
        <end position="501"/>
    </location>
</feature>
<keyword evidence="11" id="KW-1185">Reference proteome</keyword>
<sequence length="511" mass="53746">METEAANAAAHAAHVDVTGIALTALAAMACGLLMHLLRQPAIVGYIIAGVLLGPSALGLVDDRESVALLAELGVLMLLFIIGLELSVKKFMTVWKQALVTTLLQVGGSVAVMLLMYRFAGWDLGMSVLLGFAVALSSTAVVIKLLEQSGESETPAGRLTIGILIAQDMAVVPMLLALSMLHAPEQVSYLDGARIAAAVLILAGLIWLLLRREVKLPFARTIAAHGDLAPLAAFGLCFGGAAASGLLGLSAGYGAFLAGLVLGNSSIGSRMIHAAHPIQSLLLMVFFLSVGLLLDLDYVWENLGAVLAVLLWVTLFKTALNLGALRLLRTPWPEAFLAGVALAQIGEFSFLLSSQGAALGLLDQQEAQFVVAVTVLSLMFSPLWLATLRRLGGGLARRRRMKTLGAVLDTVYGPEARKVGWVSHAAVSRLRGRPAPPPPPEPVEPPPEPAVDRPEEPMPAMEADPAEEPLAPAPAEAYDTAPDQPPLEQEPAAVADTDTTAATDDKDRPRNA</sequence>
<gene>
    <name evidence="10" type="ORF">C882_0773</name>
</gene>
<feature type="region of interest" description="Disordered" evidence="7">
    <location>
        <begin position="429"/>
        <end position="511"/>
    </location>
</feature>
<feature type="domain" description="Cation/H+ exchanger transmembrane" evidence="9">
    <location>
        <begin position="26"/>
        <end position="385"/>
    </location>
</feature>
<dbReference type="Proteomes" id="UP000009881">
    <property type="component" value="Unassembled WGS sequence"/>
</dbReference>
<feature type="transmembrane region" description="Helical" evidence="8">
    <location>
        <begin position="66"/>
        <end position="85"/>
    </location>
</feature>
<evidence type="ECO:0000313" key="10">
    <source>
        <dbReference type="EMBL" id="EKV28562.1"/>
    </source>
</evidence>